<evidence type="ECO:0000259" key="3">
    <source>
        <dbReference type="PROSITE" id="PS51186"/>
    </source>
</evidence>
<dbReference type="SUPFAM" id="SSF55729">
    <property type="entry name" value="Acyl-CoA N-acyltransferases (Nat)"/>
    <property type="match status" value="1"/>
</dbReference>
<dbReference type="PANTHER" id="PTHR43877:SF2">
    <property type="entry name" value="AMINOALKYLPHOSPHONATE N-ACETYLTRANSFERASE-RELATED"/>
    <property type="match status" value="1"/>
</dbReference>
<keyword evidence="2" id="KW-0012">Acyltransferase</keyword>
<evidence type="ECO:0000313" key="4">
    <source>
        <dbReference type="EMBL" id="MBN7818642.1"/>
    </source>
</evidence>
<dbReference type="PROSITE" id="PS51186">
    <property type="entry name" value="GNAT"/>
    <property type="match status" value="1"/>
</dbReference>
<dbReference type="InterPro" id="IPR050832">
    <property type="entry name" value="Bact_Acetyltransf"/>
</dbReference>
<name>A0ABS3CNK4_9ALTE</name>
<evidence type="ECO:0000313" key="5">
    <source>
        <dbReference type="Proteomes" id="UP000663992"/>
    </source>
</evidence>
<comment type="caution">
    <text evidence="4">The sequence shown here is derived from an EMBL/GenBank/DDBJ whole genome shotgun (WGS) entry which is preliminary data.</text>
</comment>
<feature type="domain" description="N-acetyltransferase" evidence="3">
    <location>
        <begin position="1"/>
        <end position="155"/>
    </location>
</feature>
<reference evidence="4 5" key="1">
    <citation type="submission" date="2021-03" db="EMBL/GenBank/DDBJ databases">
        <title>novel species isolated from a fishpond in China.</title>
        <authorList>
            <person name="Lu H."/>
            <person name="Cai Z."/>
        </authorList>
    </citation>
    <scope>NUCLEOTIDE SEQUENCE [LARGE SCALE GENOMIC DNA]</scope>
    <source>
        <strain evidence="4 5">Y57</strain>
    </source>
</reference>
<dbReference type="Proteomes" id="UP000663992">
    <property type="component" value="Unassembled WGS sequence"/>
</dbReference>
<evidence type="ECO:0000256" key="1">
    <source>
        <dbReference type="ARBA" id="ARBA00022679"/>
    </source>
</evidence>
<dbReference type="CDD" id="cd04301">
    <property type="entry name" value="NAT_SF"/>
    <property type="match status" value="1"/>
</dbReference>
<organism evidence="4 5">
    <name type="scientific">Bowmanella yangjiangensis</name>
    <dbReference type="NCBI Taxonomy" id="2811230"/>
    <lineage>
        <taxon>Bacteria</taxon>
        <taxon>Pseudomonadati</taxon>
        <taxon>Pseudomonadota</taxon>
        <taxon>Gammaproteobacteria</taxon>
        <taxon>Alteromonadales</taxon>
        <taxon>Alteromonadaceae</taxon>
        <taxon>Bowmanella</taxon>
    </lineage>
</organism>
<dbReference type="Pfam" id="PF00583">
    <property type="entry name" value="Acetyltransf_1"/>
    <property type="match status" value="1"/>
</dbReference>
<proteinExistence type="predicted"/>
<keyword evidence="5" id="KW-1185">Reference proteome</keyword>
<sequence length="165" mass="18210">MPLVPATQAHLTTMMAWFDSQVSLMTWGGPGMTFPFDLALFSRDVRLAELPSWALVAANGDLQGFGQYYLREGRCHLGRLVISPAYRGRGLAKLLVRELVRLGSRALQVGEVSLFVLADNTTARRCYEALGFAYVEYPGPSIGINNCLYMVARADHILGTDSPKR</sequence>
<dbReference type="RefSeq" id="WP_206592457.1">
    <property type="nucleotide sequence ID" value="NZ_JAFKCS010000001.1"/>
</dbReference>
<dbReference type="PANTHER" id="PTHR43877">
    <property type="entry name" value="AMINOALKYLPHOSPHONATE N-ACETYLTRANSFERASE-RELATED-RELATED"/>
    <property type="match status" value="1"/>
</dbReference>
<dbReference type="EMBL" id="JAFKCS010000001">
    <property type="protein sequence ID" value="MBN7818642.1"/>
    <property type="molecule type" value="Genomic_DNA"/>
</dbReference>
<dbReference type="InterPro" id="IPR000182">
    <property type="entry name" value="GNAT_dom"/>
</dbReference>
<dbReference type="Gene3D" id="3.40.630.30">
    <property type="match status" value="1"/>
</dbReference>
<gene>
    <name evidence="4" type="ORF">J0A65_02135</name>
</gene>
<dbReference type="InterPro" id="IPR016181">
    <property type="entry name" value="Acyl_CoA_acyltransferase"/>
</dbReference>
<accession>A0ABS3CNK4</accession>
<keyword evidence="1" id="KW-0808">Transferase</keyword>
<evidence type="ECO:0000256" key="2">
    <source>
        <dbReference type="ARBA" id="ARBA00023315"/>
    </source>
</evidence>
<protein>
    <submittedName>
        <fullName evidence="4">GNAT family N-acetyltransferase</fullName>
    </submittedName>
</protein>